<reference evidence="1" key="1">
    <citation type="submission" date="2022-03" db="EMBL/GenBank/DDBJ databases">
        <authorList>
            <person name="Alioto T."/>
            <person name="Alioto T."/>
            <person name="Gomez Garrido J."/>
        </authorList>
    </citation>
    <scope>NUCLEOTIDE SEQUENCE</scope>
</reference>
<organism evidence="1 2">
    <name type="scientific">Pelobates cultripes</name>
    <name type="common">Western spadefoot toad</name>
    <dbReference type="NCBI Taxonomy" id="61616"/>
    <lineage>
        <taxon>Eukaryota</taxon>
        <taxon>Metazoa</taxon>
        <taxon>Chordata</taxon>
        <taxon>Craniata</taxon>
        <taxon>Vertebrata</taxon>
        <taxon>Euteleostomi</taxon>
        <taxon>Amphibia</taxon>
        <taxon>Batrachia</taxon>
        <taxon>Anura</taxon>
        <taxon>Pelobatoidea</taxon>
        <taxon>Pelobatidae</taxon>
        <taxon>Pelobates</taxon>
    </lineage>
</organism>
<protein>
    <submittedName>
        <fullName evidence="1">Uncharacterized protein</fullName>
    </submittedName>
</protein>
<keyword evidence="2" id="KW-1185">Reference proteome</keyword>
<sequence>NLVVIRAIREYFGDFTQLSPKQRTVQAQCLWKVFGECPPGVSGVWIRDLVFPGIEHNALEKSQPRPFGSSGPFAGFRA</sequence>
<gene>
    <name evidence="1" type="ORF">PECUL_23A054636</name>
</gene>
<dbReference type="AlphaFoldDB" id="A0AAD1VW86"/>
<name>A0AAD1VW86_PELCU</name>
<proteinExistence type="predicted"/>
<dbReference type="Proteomes" id="UP001295444">
    <property type="component" value="Chromosome 03"/>
</dbReference>
<evidence type="ECO:0000313" key="2">
    <source>
        <dbReference type="Proteomes" id="UP001295444"/>
    </source>
</evidence>
<evidence type="ECO:0000313" key="1">
    <source>
        <dbReference type="EMBL" id="CAH2275807.1"/>
    </source>
</evidence>
<feature type="non-terminal residue" evidence="1">
    <location>
        <position position="1"/>
    </location>
</feature>
<dbReference type="EMBL" id="OW240914">
    <property type="protein sequence ID" value="CAH2275807.1"/>
    <property type="molecule type" value="Genomic_DNA"/>
</dbReference>
<accession>A0AAD1VW86</accession>
<feature type="non-terminal residue" evidence="1">
    <location>
        <position position="78"/>
    </location>
</feature>